<dbReference type="InterPro" id="IPR036397">
    <property type="entry name" value="RNaseH_sf"/>
</dbReference>
<proteinExistence type="predicted"/>
<organism evidence="1 2">
    <name type="scientific">Populus alba x Populus x berolinensis</name>
    <dbReference type="NCBI Taxonomy" id="444605"/>
    <lineage>
        <taxon>Eukaryota</taxon>
        <taxon>Viridiplantae</taxon>
        <taxon>Streptophyta</taxon>
        <taxon>Embryophyta</taxon>
        <taxon>Tracheophyta</taxon>
        <taxon>Spermatophyta</taxon>
        <taxon>Magnoliopsida</taxon>
        <taxon>eudicotyledons</taxon>
        <taxon>Gunneridae</taxon>
        <taxon>Pentapetalae</taxon>
        <taxon>rosids</taxon>
        <taxon>fabids</taxon>
        <taxon>Malpighiales</taxon>
        <taxon>Salicaceae</taxon>
        <taxon>Saliceae</taxon>
        <taxon>Populus</taxon>
    </lineage>
</organism>
<dbReference type="EMBL" id="JAQIZT010000001">
    <property type="protein sequence ID" value="KAJ7013690.1"/>
    <property type="molecule type" value="Genomic_DNA"/>
</dbReference>
<accession>A0AAD6RSE7</accession>
<dbReference type="Gene3D" id="3.30.420.10">
    <property type="entry name" value="Ribonuclease H-like superfamily/Ribonuclease H"/>
    <property type="match status" value="1"/>
</dbReference>
<dbReference type="SUPFAM" id="SSF53098">
    <property type="entry name" value="Ribonuclease H-like"/>
    <property type="match status" value="1"/>
</dbReference>
<comment type="caution">
    <text evidence="1">The sequence shown here is derived from an EMBL/GenBank/DDBJ whole genome shotgun (WGS) entry which is preliminary data.</text>
</comment>
<dbReference type="AlphaFoldDB" id="A0AAD6RSE7"/>
<reference evidence="1 2" key="1">
    <citation type="journal article" date="2023" name="Mol. Ecol. Resour.">
        <title>Chromosome-level genome assembly of a triploid poplar Populus alba 'Berolinensis'.</title>
        <authorList>
            <person name="Chen S."/>
            <person name="Yu Y."/>
            <person name="Wang X."/>
            <person name="Wang S."/>
            <person name="Zhang T."/>
            <person name="Zhou Y."/>
            <person name="He R."/>
            <person name="Meng N."/>
            <person name="Wang Y."/>
            <person name="Liu W."/>
            <person name="Liu Z."/>
            <person name="Liu J."/>
            <person name="Guo Q."/>
            <person name="Huang H."/>
            <person name="Sederoff R.R."/>
            <person name="Wang G."/>
            <person name="Qu G."/>
            <person name="Chen S."/>
        </authorList>
    </citation>
    <scope>NUCLEOTIDE SEQUENCE [LARGE SCALE GENOMIC DNA]</scope>
    <source>
        <strain evidence="1">SC-2020</strain>
    </source>
</reference>
<dbReference type="GO" id="GO:0003676">
    <property type="term" value="F:nucleic acid binding"/>
    <property type="evidence" value="ECO:0007669"/>
    <property type="project" value="InterPro"/>
</dbReference>
<name>A0AAD6RSE7_9ROSI</name>
<gene>
    <name evidence="1" type="ORF">NC653_003360</name>
</gene>
<dbReference type="InterPro" id="IPR012337">
    <property type="entry name" value="RNaseH-like_sf"/>
</dbReference>
<dbReference type="Proteomes" id="UP001164929">
    <property type="component" value="Chromosome 1"/>
</dbReference>
<evidence type="ECO:0000313" key="1">
    <source>
        <dbReference type="EMBL" id="KAJ7013690.1"/>
    </source>
</evidence>
<sequence length="175" mass="19642">MQICGNTSLCHVMHTFHSGITSLQFLLEDSTLVKVGVGISGDCAKVLRDYNVSVKSVRTFPIMQIKSLVENLKLGVFALAKILVCKEAFRSVSVTEILIKLPKLHSFESPTESDLETGKQMFYQKNNLQYAATDAMVSWKRYPLLKSLPDAKDTPLTIQVRKLNQHNFSVHKLNS</sequence>
<keyword evidence="2" id="KW-1185">Reference proteome</keyword>
<protein>
    <submittedName>
        <fullName evidence="1">Uncharacterized protein</fullName>
    </submittedName>
</protein>
<evidence type="ECO:0000313" key="2">
    <source>
        <dbReference type="Proteomes" id="UP001164929"/>
    </source>
</evidence>